<dbReference type="InterPro" id="IPR022627">
    <property type="entry name" value="DUF3502"/>
</dbReference>
<dbReference type="EMBL" id="FOYZ01000016">
    <property type="protein sequence ID" value="SFS02094.1"/>
    <property type="molecule type" value="Genomic_DNA"/>
</dbReference>
<sequence>MRKGIKKVAVVFVAAIVTVIFFTCDNLDSKEEYSQDGAKKYDKIVFAYATFNALPEEEALQTVEEAVNKITREKIGAEVKLMPIAIADYSSYVNMELQSGSQIDIYQTFGSFNEYVSNNMTYDLTNIMESCAPKTKQLLGEEILSSCKKDEKIFGIPAYKPYGLVPMLIYKREIAEKLNIDMTKIKSVYDLTSVLRKVKKEYPDMEPLVPVMQGTAGANLCIQDVDYLTDDYNSPKGIIMGQDMTVIDYYGTDEFKNTCNLVRTWYKEGLIVKDAATTTSTSRELMSLDKSFCYIACYSSSVYNGLEALEKQCGGEPLGAVQLGEAYLNTVSVNSVTWAVSSTSRIPETALKFLDLTFTDEDIINLLIYGIEGRDYVISQDGYAMYPEGKDAFNVPYTAQLSCGIMGNYFLVYPLTASGKEYLKWEEEQNKTLKKSPALGFTFDSSSVKIEYTAVENVIQQYLPALLCGSVDPQTIIPEFKENLSTAGLDNIIEAKQEQLNEWVAKNNGQVK</sequence>
<proteinExistence type="predicted"/>
<dbReference type="AlphaFoldDB" id="A0A1I6LF62"/>
<accession>A0A1I6LF62</accession>
<keyword evidence="3" id="KW-1185">Reference proteome</keyword>
<dbReference type="OrthoDB" id="2636783at2"/>
<reference evidence="2 3" key="1">
    <citation type="submission" date="2016-10" db="EMBL/GenBank/DDBJ databases">
        <authorList>
            <person name="de Groot N.N."/>
        </authorList>
    </citation>
    <scope>NUCLEOTIDE SEQUENCE [LARGE SCALE GENOMIC DNA]</scope>
    <source>
        <strain evidence="2 3">743A</strain>
    </source>
</reference>
<dbReference type="RefSeq" id="WP_092563138.1">
    <property type="nucleotide sequence ID" value="NZ_FOYZ01000016.1"/>
</dbReference>
<dbReference type="STRING" id="37658.SAMN05661086_03251"/>
<evidence type="ECO:0000313" key="2">
    <source>
        <dbReference type="EMBL" id="SFS02094.1"/>
    </source>
</evidence>
<name>A0A1I6LF62_9FIRM</name>
<protein>
    <submittedName>
        <fullName evidence="2">Putative aldouronate transport system substrate-binding protein</fullName>
    </submittedName>
</protein>
<dbReference type="Gene3D" id="3.40.190.10">
    <property type="entry name" value="Periplasmic binding protein-like II"/>
    <property type="match status" value="2"/>
</dbReference>
<dbReference type="Proteomes" id="UP000199659">
    <property type="component" value="Unassembled WGS sequence"/>
</dbReference>
<evidence type="ECO:0000259" key="1">
    <source>
        <dbReference type="Pfam" id="PF12010"/>
    </source>
</evidence>
<dbReference type="Pfam" id="PF12010">
    <property type="entry name" value="DUF3502"/>
    <property type="match status" value="1"/>
</dbReference>
<dbReference type="SUPFAM" id="SSF53850">
    <property type="entry name" value="Periplasmic binding protein-like II"/>
    <property type="match status" value="1"/>
</dbReference>
<evidence type="ECO:0000313" key="3">
    <source>
        <dbReference type="Proteomes" id="UP000199659"/>
    </source>
</evidence>
<organism evidence="2 3">
    <name type="scientific">Anaeromicropila populeti</name>
    <dbReference type="NCBI Taxonomy" id="37658"/>
    <lineage>
        <taxon>Bacteria</taxon>
        <taxon>Bacillati</taxon>
        <taxon>Bacillota</taxon>
        <taxon>Clostridia</taxon>
        <taxon>Lachnospirales</taxon>
        <taxon>Lachnospiraceae</taxon>
        <taxon>Anaeromicropila</taxon>
    </lineage>
</organism>
<gene>
    <name evidence="2" type="ORF">SAMN05661086_03251</name>
</gene>
<feature type="domain" description="DUF3502" evidence="1">
    <location>
        <begin position="437"/>
        <end position="505"/>
    </location>
</feature>